<comment type="function">
    <text evidence="6">Involved in transcription antitermination. Required for transcription of ribosomal RNA (rRNA) genes. Binds specifically to the boxA antiterminator sequence of the ribosomal RNA (rrn) operons.</text>
</comment>
<dbReference type="GO" id="GO:0031564">
    <property type="term" value="P:transcription antitermination"/>
    <property type="evidence" value="ECO:0007669"/>
    <property type="project" value="UniProtKB-KW"/>
</dbReference>
<comment type="caution">
    <text evidence="9">The sequence shown here is derived from an EMBL/GenBank/DDBJ whole genome shotgun (WGS) entry which is preliminary data.</text>
</comment>
<evidence type="ECO:0000256" key="5">
    <source>
        <dbReference type="ARBA" id="ARBA00023163"/>
    </source>
</evidence>
<reference evidence="9" key="1">
    <citation type="submission" date="2018-08" db="EMBL/GenBank/DDBJ databases">
        <title>Murine metabolic-syndrome-specific gut microbial biobank.</title>
        <authorList>
            <person name="Liu C."/>
        </authorList>
    </citation>
    <scope>NUCLEOTIDE SEQUENCE [LARGE SCALE GENOMIC DNA]</scope>
    <source>
        <strain evidence="9">Z82</strain>
    </source>
</reference>
<keyword evidence="3 6" id="KW-0694">RNA-binding</keyword>
<protein>
    <recommendedName>
        <fullName evidence="6">Transcription antitermination protein NusB</fullName>
    </recommendedName>
    <alternativeName>
        <fullName evidence="6">Antitermination factor NusB</fullName>
    </alternativeName>
</protein>
<feature type="region of interest" description="Disordered" evidence="7">
    <location>
        <begin position="142"/>
        <end position="177"/>
    </location>
</feature>
<dbReference type="InterPro" id="IPR011605">
    <property type="entry name" value="NusB_fam"/>
</dbReference>
<dbReference type="PANTHER" id="PTHR11078:SF3">
    <property type="entry name" value="ANTITERMINATION NUSB DOMAIN-CONTAINING PROTEIN"/>
    <property type="match status" value="1"/>
</dbReference>
<organism evidence="9">
    <name type="scientific">Muribaculaceae bacterium Z82</name>
    <dbReference type="NCBI Taxonomy" id="2304548"/>
    <lineage>
        <taxon>Bacteria</taxon>
        <taxon>Pseudomonadati</taxon>
        <taxon>Bacteroidota</taxon>
        <taxon>Bacteroidia</taxon>
        <taxon>Bacteroidales</taxon>
        <taxon>Muribaculaceae</taxon>
    </lineage>
</organism>
<keyword evidence="2 6" id="KW-0889">Transcription antitermination</keyword>
<dbReference type="SUPFAM" id="SSF48013">
    <property type="entry name" value="NusB-like"/>
    <property type="match status" value="1"/>
</dbReference>
<feature type="compositionally biased region" description="Low complexity" evidence="7">
    <location>
        <begin position="157"/>
        <end position="168"/>
    </location>
</feature>
<keyword evidence="5 6" id="KW-0804">Transcription</keyword>
<dbReference type="GO" id="GO:0005829">
    <property type="term" value="C:cytosol"/>
    <property type="evidence" value="ECO:0007669"/>
    <property type="project" value="TreeGrafter"/>
</dbReference>
<dbReference type="HAMAP" id="MF_00073">
    <property type="entry name" value="NusB"/>
    <property type="match status" value="1"/>
</dbReference>
<evidence type="ECO:0000256" key="2">
    <source>
        <dbReference type="ARBA" id="ARBA00022814"/>
    </source>
</evidence>
<evidence type="ECO:0000256" key="4">
    <source>
        <dbReference type="ARBA" id="ARBA00023015"/>
    </source>
</evidence>
<proteinExistence type="inferred from homology"/>
<evidence type="ECO:0000256" key="1">
    <source>
        <dbReference type="ARBA" id="ARBA00005952"/>
    </source>
</evidence>
<dbReference type="InterPro" id="IPR035926">
    <property type="entry name" value="NusB-like_sf"/>
</dbReference>
<sequence>MASRDRLAVQERPAARRCALQVLYTAEIRGESPSKIIEGEAFLGEDDPSDYASMLVQRCEAHRVGIDQQLASTSENWSLARMPVVDRCILRMAVCEMLYVDDVPISVSINEAVELAKAFGGEDDSPRFVNGVLGRIARSLEQPAASAEGGTAPQGDSQPVAAQAAEQAPSEKGEGDE</sequence>
<evidence type="ECO:0000313" key="9">
    <source>
        <dbReference type="EMBL" id="NBI34173.1"/>
    </source>
</evidence>
<accession>A0A7C9KAE2</accession>
<feature type="domain" description="NusB/RsmB/TIM44" evidence="8">
    <location>
        <begin position="14"/>
        <end position="138"/>
    </location>
</feature>
<dbReference type="NCBIfam" id="TIGR01951">
    <property type="entry name" value="nusB"/>
    <property type="match status" value="1"/>
</dbReference>
<evidence type="ECO:0000259" key="8">
    <source>
        <dbReference type="Pfam" id="PF01029"/>
    </source>
</evidence>
<dbReference type="EMBL" id="QWKH01000017">
    <property type="protein sequence ID" value="NBI34173.1"/>
    <property type="molecule type" value="Genomic_DNA"/>
</dbReference>
<dbReference type="Pfam" id="PF01029">
    <property type="entry name" value="NusB"/>
    <property type="match status" value="1"/>
</dbReference>
<dbReference type="PANTHER" id="PTHR11078">
    <property type="entry name" value="N UTILIZATION SUBSTANCE PROTEIN B-RELATED"/>
    <property type="match status" value="1"/>
</dbReference>
<evidence type="ECO:0000256" key="6">
    <source>
        <dbReference type="HAMAP-Rule" id="MF_00073"/>
    </source>
</evidence>
<comment type="similarity">
    <text evidence="1 6">Belongs to the NusB family.</text>
</comment>
<gene>
    <name evidence="6 9" type="primary">nusB</name>
    <name evidence="9" type="ORF">D1639_03830</name>
</gene>
<dbReference type="GO" id="GO:0006353">
    <property type="term" value="P:DNA-templated transcription termination"/>
    <property type="evidence" value="ECO:0007669"/>
    <property type="project" value="UniProtKB-UniRule"/>
</dbReference>
<evidence type="ECO:0000256" key="3">
    <source>
        <dbReference type="ARBA" id="ARBA00022884"/>
    </source>
</evidence>
<dbReference type="InterPro" id="IPR006027">
    <property type="entry name" value="NusB_RsmB_TIM44"/>
</dbReference>
<name>A0A7C9KAE2_9BACT</name>
<evidence type="ECO:0000256" key="7">
    <source>
        <dbReference type="SAM" id="MobiDB-lite"/>
    </source>
</evidence>
<dbReference type="AlphaFoldDB" id="A0A7C9KAE2"/>
<dbReference type="Gene3D" id="1.10.940.10">
    <property type="entry name" value="NusB-like"/>
    <property type="match status" value="1"/>
</dbReference>
<keyword evidence="4 6" id="KW-0805">Transcription regulation</keyword>
<dbReference type="GO" id="GO:0003723">
    <property type="term" value="F:RNA binding"/>
    <property type="evidence" value="ECO:0007669"/>
    <property type="project" value="UniProtKB-UniRule"/>
</dbReference>